<evidence type="ECO:0000256" key="2">
    <source>
        <dbReference type="SAM" id="SignalP"/>
    </source>
</evidence>
<evidence type="ECO:0000256" key="1">
    <source>
        <dbReference type="SAM" id="MobiDB-lite"/>
    </source>
</evidence>
<feature type="chain" id="PRO_5009796876" description="Secreted protein" evidence="2">
    <location>
        <begin position="42"/>
        <end position="127"/>
    </location>
</feature>
<gene>
    <name evidence="3" type="ORF">CP49_02395</name>
</gene>
<feature type="signal peptide" evidence="2">
    <location>
        <begin position="1"/>
        <end position="41"/>
    </location>
</feature>
<comment type="caution">
    <text evidence="3">The sequence shown here is derived from an EMBL/GenBank/DDBJ whole genome shotgun (WGS) entry which is preliminary data.</text>
</comment>
<feature type="region of interest" description="Disordered" evidence="1">
    <location>
        <begin position="45"/>
        <end position="127"/>
    </location>
</feature>
<protein>
    <recommendedName>
        <fullName evidence="5">Secreted protein</fullName>
    </recommendedName>
</protein>
<dbReference type="AlphaFoldDB" id="A0A0R3KU82"/>
<keyword evidence="2" id="KW-0732">Signal</keyword>
<evidence type="ECO:0008006" key="5">
    <source>
        <dbReference type="Google" id="ProtNLM"/>
    </source>
</evidence>
<keyword evidence="4" id="KW-1185">Reference proteome</keyword>
<feature type="compositionally biased region" description="Basic and acidic residues" evidence="1">
    <location>
        <begin position="114"/>
        <end position="127"/>
    </location>
</feature>
<reference evidence="3 4" key="1">
    <citation type="submission" date="2014-03" db="EMBL/GenBank/DDBJ databases">
        <title>Bradyrhizobium valentinum sp. nov., isolated from effective nodules of Lupinus mariae-josephae, a lupine endemic of basic-lime soils in Eastern Spain.</title>
        <authorList>
            <person name="Duran D."/>
            <person name="Rey L."/>
            <person name="Navarro A."/>
            <person name="Busquets A."/>
            <person name="Imperial J."/>
            <person name="Ruiz-Argueso T."/>
        </authorList>
    </citation>
    <scope>NUCLEOTIDE SEQUENCE [LARGE SCALE GENOMIC DNA]</scope>
    <source>
        <strain evidence="3 4">LmjM3</strain>
    </source>
</reference>
<name>A0A0R3KU82_9BRAD</name>
<sequence>MGQLPLITLCVLQEKGEQMKMKQLMIAGCSILVLSAGAALAGPCDTGRAANLRDAGSGPAKMGESQTTGMASSTSQHPPTDKMNQSTGDVAASSQDTQRQMQGEPTAAQQAEGAKADSKTTEADKDC</sequence>
<evidence type="ECO:0000313" key="4">
    <source>
        <dbReference type="Proteomes" id="UP000051913"/>
    </source>
</evidence>
<accession>A0A0R3KU82</accession>
<dbReference type="Proteomes" id="UP000051913">
    <property type="component" value="Unassembled WGS sequence"/>
</dbReference>
<dbReference type="EMBL" id="LLXX01000101">
    <property type="protein sequence ID" value="KRR06959.1"/>
    <property type="molecule type" value="Genomic_DNA"/>
</dbReference>
<proteinExistence type="predicted"/>
<evidence type="ECO:0000313" key="3">
    <source>
        <dbReference type="EMBL" id="KRR06959.1"/>
    </source>
</evidence>
<feature type="compositionally biased region" description="Polar residues" evidence="1">
    <location>
        <begin position="64"/>
        <end position="109"/>
    </location>
</feature>
<organism evidence="3 4">
    <name type="scientific">Bradyrhizobium valentinum</name>
    <dbReference type="NCBI Taxonomy" id="1518501"/>
    <lineage>
        <taxon>Bacteria</taxon>
        <taxon>Pseudomonadati</taxon>
        <taxon>Pseudomonadota</taxon>
        <taxon>Alphaproteobacteria</taxon>
        <taxon>Hyphomicrobiales</taxon>
        <taxon>Nitrobacteraceae</taxon>
        <taxon>Bradyrhizobium</taxon>
    </lineage>
</organism>